<dbReference type="Proteomes" id="UP000056090">
    <property type="component" value="Chromosome"/>
</dbReference>
<keyword evidence="1" id="KW-0813">Transport</keyword>
<keyword evidence="2" id="KW-0547">Nucleotide-binding</keyword>
<organism evidence="5 6">
    <name type="scientific">Alteromonas australica</name>
    <dbReference type="NCBI Taxonomy" id="589873"/>
    <lineage>
        <taxon>Bacteria</taxon>
        <taxon>Pseudomonadati</taxon>
        <taxon>Pseudomonadota</taxon>
        <taxon>Gammaproteobacteria</taxon>
        <taxon>Alteromonadales</taxon>
        <taxon>Alteromonadaceae</taxon>
        <taxon>Alteromonas/Salinimonas group</taxon>
        <taxon>Alteromonas</taxon>
    </lineage>
</organism>
<gene>
    <name evidence="5" type="ORF">EP13_08835</name>
</gene>
<evidence type="ECO:0000256" key="1">
    <source>
        <dbReference type="ARBA" id="ARBA00022448"/>
    </source>
</evidence>
<feature type="domain" description="ABC transporter" evidence="4">
    <location>
        <begin position="3"/>
        <end position="216"/>
    </location>
</feature>
<dbReference type="EMBL" id="CP008849">
    <property type="protein sequence ID" value="AIF98773.1"/>
    <property type="molecule type" value="Genomic_DNA"/>
</dbReference>
<proteinExistence type="predicted"/>
<dbReference type="Gene3D" id="3.40.50.300">
    <property type="entry name" value="P-loop containing nucleotide triphosphate hydrolases"/>
    <property type="match status" value="1"/>
</dbReference>
<dbReference type="GO" id="GO:0005524">
    <property type="term" value="F:ATP binding"/>
    <property type="evidence" value="ECO:0007669"/>
    <property type="project" value="UniProtKB-KW"/>
</dbReference>
<dbReference type="KEGG" id="aal:EP13_08835"/>
<dbReference type="RefSeq" id="WP_044056932.1">
    <property type="nucleotide sequence ID" value="NZ_CAJXAX010000001.1"/>
</dbReference>
<dbReference type="PATRIC" id="fig|589873.4.peg.1953"/>
<dbReference type="eggNOG" id="COG4136">
    <property type="taxonomic scope" value="Bacteria"/>
</dbReference>
<dbReference type="PROSITE" id="PS00211">
    <property type="entry name" value="ABC_TRANSPORTER_1"/>
    <property type="match status" value="1"/>
</dbReference>
<keyword evidence="6" id="KW-1185">Reference proteome</keyword>
<dbReference type="SMART" id="SM00382">
    <property type="entry name" value="AAA"/>
    <property type="match status" value="1"/>
</dbReference>
<dbReference type="GO" id="GO:0016887">
    <property type="term" value="F:ATP hydrolysis activity"/>
    <property type="evidence" value="ECO:0007669"/>
    <property type="project" value="InterPro"/>
</dbReference>
<evidence type="ECO:0000313" key="6">
    <source>
        <dbReference type="Proteomes" id="UP000056090"/>
    </source>
</evidence>
<sequence>MTLKLDSLTIYNQQLDTSKPLLTLNSEIKSGEIVSVMGASGSGKSTLLAAIAGHLMPPFSKTGRIYLNGNCIDELAPYERKIGLMFQDPFLFEHMSVAENIGFALAQNLQYATRSKHEKRRHIVQMLASVGLDEMANRPVQSLSGGQQSRVALLRTLAAAPKAILLDEPFSKLDPETRSHMRAWVFNKLKEGGIPTLMVTHDSDDAVAAGGRIIEISSC</sequence>
<dbReference type="InterPro" id="IPR027417">
    <property type="entry name" value="P-loop_NTPase"/>
</dbReference>
<keyword evidence="3 5" id="KW-0067">ATP-binding</keyword>
<dbReference type="KEGG" id="aaus:EP12_09020"/>
<name>A0A075NZ11_9ALTE</name>
<dbReference type="PANTHER" id="PTHR42781:SF4">
    <property type="entry name" value="SPERMIDINE_PUTRESCINE IMPORT ATP-BINDING PROTEIN POTA"/>
    <property type="match status" value="1"/>
</dbReference>
<evidence type="ECO:0000256" key="3">
    <source>
        <dbReference type="ARBA" id="ARBA00022840"/>
    </source>
</evidence>
<evidence type="ECO:0000313" key="5">
    <source>
        <dbReference type="EMBL" id="AIF98773.1"/>
    </source>
</evidence>
<dbReference type="OrthoDB" id="9802264at2"/>
<dbReference type="InterPro" id="IPR017871">
    <property type="entry name" value="ABC_transporter-like_CS"/>
</dbReference>
<dbReference type="InterPro" id="IPR050093">
    <property type="entry name" value="ABC_SmlMolc_Importer"/>
</dbReference>
<evidence type="ECO:0000259" key="4">
    <source>
        <dbReference type="PROSITE" id="PS50893"/>
    </source>
</evidence>
<dbReference type="PANTHER" id="PTHR42781">
    <property type="entry name" value="SPERMIDINE/PUTRESCINE IMPORT ATP-BINDING PROTEIN POTA"/>
    <property type="match status" value="1"/>
</dbReference>
<dbReference type="InterPro" id="IPR003439">
    <property type="entry name" value="ABC_transporter-like_ATP-bd"/>
</dbReference>
<evidence type="ECO:0000256" key="2">
    <source>
        <dbReference type="ARBA" id="ARBA00022741"/>
    </source>
</evidence>
<dbReference type="SUPFAM" id="SSF52540">
    <property type="entry name" value="P-loop containing nucleoside triphosphate hydrolases"/>
    <property type="match status" value="1"/>
</dbReference>
<dbReference type="InterPro" id="IPR003593">
    <property type="entry name" value="AAA+_ATPase"/>
</dbReference>
<protein>
    <submittedName>
        <fullName evidence="5">ABC transporter ATP-binding protein</fullName>
    </submittedName>
</protein>
<reference evidence="5 6" key="1">
    <citation type="submission" date="2014-06" db="EMBL/GenBank/DDBJ databases">
        <title>Genomes of Alteromonas australica, a world apart.</title>
        <authorList>
            <person name="Gonzaga A."/>
            <person name="Lopez-Perez M."/>
            <person name="Rodriguez-Valera F."/>
        </authorList>
    </citation>
    <scope>NUCLEOTIDE SEQUENCE [LARGE SCALE GENOMIC DNA]</scope>
    <source>
        <strain evidence="5 6">H 17</strain>
    </source>
</reference>
<dbReference type="PROSITE" id="PS50893">
    <property type="entry name" value="ABC_TRANSPORTER_2"/>
    <property type="match status" value="1"/>
</dbReference>
<accession>A0A075NZ11</accession>
<dbReference type="AlphaFoldDB" id="A0A075NZ11"/>
<dbReference type="GeneID" id="78255018"/>
<dbReference type="Pfam" id="PF00005">
    <property type="entry name" value="ABC_tran"/>
    <property type="match status" value="1"/>
</dbReference>